<accession>A0A0A0MAD9</accession>
<dbReference type="STRING" id="1385515.GCA_000423325_01456"/>
<reference evidence="2 3" key="1">
    <citation type="submission" date="2013-08" db="EMBL/GenBank/DDBJ databases">
        <title>Genomic analysis of Lysobacter defluvii.</title>
        <authorList>
            <person name="Wang Q."/>
            <person name="Wang G."/>
        </authorList>
    </citation>
    <scope>NUCLEOTIDE SEQUENCE [LARGE SCALE GENOMIC DNA]</scope>
    <source>
        <strain evidence="2 3">IMMIB APB-9</strain>
    </source>
</reference>
<feature type="region of interest" description="Disordered" evidence="1">
    <location>
        <begin position="1"/>
        <end position="88"/>
    </location>
</feature>
<dbReference type="Proteomes" id="UP000030003">
    <property type="component" value="Unassembled WGS sequence"/>
</dbReference>
<gene>
    <name evidence="2" type="ORF">N791_10120</name>
</gene>
<evidence type="ECO:0000313" key="2">
    <source>
        <dbReference type="EMBL" id="KGO99309.1"/>
    </source>
</evidence>
<dbReference type="SUPFAM" id="SSF48613">
    <property type="entry name" value="Heme oxygenase-like"/>
    <property type="match status" value="1"/>
</dbReference>
<feature type="compositionally biased region" description="Low complexity" evidence="1">
    <location>
        <begin position="68"/>
        <end position="77"/>
    </location>
</feature>
<dbReference type="EMBL" id="AVBH01000022">
    <property type="protein sequence ID" value="KGO99309.1"/>
    <property type="molecule type" value="Genomic_DNA"/>
</dbReference>
<dbReference type="InterPro" id="IPR016084">
    <property type="entry name" value="Haem_Oase-like_multi-hlx"/>
</dbReference>
<comment type="caution">
    <text evidence="2">The sequence shown here is derived from an EMBL/GenBank/DDBJ whole genome shotgun (WGS) entry which is preliminary data.</text>
</comment>
<dbReference type="AlphaFoldDB" id="A0A0A0MAD9"/>
<feature type="compositionally biased region" description="Pro residues" evidence="1">
    <location>
        <begin position="13"/>
        <end position="24"/>
    </location>
</feature>
<protein>
    <recommendedName>
        <fullName evidence="4">Heme oxygenase</fullName>
    </recommendedName>
</protein>
<evidence type="ECO:0008006" key="4">
    <source>
        <dbReference type="Google" id="ProtNLM"/>
    </source>
</evidence>
<name>A0A0A0MAD9_9GAMM</name>
<proteinExistence type="predicted"/>
<organism evidence="2 3">
    <name type="scientific">Lysobacter defluvii IMMIB APB-9 = DSM 18482</name>
    <dbReference type="NCBI Taxonomy" id="1385515"/>
    <lineage>
        <taxon>Bacteria</taxon>
        <taxon>Pseudomonadati</taxon>
        <taxon>Pseudomonadota</taxon>
        <taxon>Gammaproteobacteria</taxon>
        <taxon>Lysobacterales</taxon>
        <taxon>Lysobacteraceae</taxon>
        <taxon>Novilysobacter</taxon>
    </lineage>
</organism>
<feature type="compositionally biased region" description="Basic residues" evidence="1">
    <location>
        <begin position="78"/>
        <end position="88"/>
    </location>
</feature>
<dbReference type="CDD" id="cd19166">
    <property type="entry name" value="HemeO-bac"/>
    <property type="match status" value="1"/>
</dbReference>
<evidence type="ECO:0000256" key="1">
    <source>
        <dbReference type="SAM" id="MobiDB-lite"/>
    </source>
</evidence>
<keyword evidence="3" id="KW-1185">Reference proteome</keyword>
<evidence type="ECO:0000313" key="3">
    <source>
        <dbReference type="Proteomes" id="UP000030003"/>
    </source>
</evidence>
<feature type="compositionally biased region" description="Basic residues" evidence="1">
    <location>
        <begin position="1"/>
        <end position="12"/>
    </location>
</feature>
<sequence length="302" mass="32844">MPRHSSGRRRPPAPRTSPPGPGHPWPRDERRHTPRGNARGGPRRSAWGTFHPRHCRPNPGAIRRPRTARPVPRALRSPARRKARGRRSTVLRQARASFAFPIPFCVVRSLSGLYTSRVPYAAHMSPLLPLRELLRQATAAAHARVDAQVGPLDSHAAYVDYLKGMRGFLAAAAAVLDREPALPPLLQALDRDLESAGACVHGVDPGAPVGADEAGRLGWGYVTAGASVGARMLRRRVVQLQPLPRCEFLAGYADSGLWPECLQRLSEAGLDAEGRDRCVAAARLAFEAAEHSFSRALEAPSR</sequence>
<dbReference type="Gene3D" id="1.20.910.10">
    <property type="entry name" value="Heme oxygenase-like"/>
    <property type="match status" value="1"/>
</dbReference>